<dbReference type="Gene3D" id="1.10.10.10">
    <property type="entry name" value="Winged helix-like DNA-binding domain superfamily/Winged helix DNA-binding domain"/>
    <property type="match status" value="1"/>
</dbReference>
<proteinExistence type="inferred from homology"/>
<keyword evidence="4" id="KW-0804">Transcription</keyword>
<evidence type="ECO:0000313" key="6">
    <source>
        <dbReference type="EMBL" id="GGB61847.1"/>
    </source>
</evidence>
<dbReference type="CDD" id="cd08417">
    <property type="entry name" value="PBP2_Nitroaromatics_like"/>
    <property type="match status" value="1"/>
</dbReference>
<dbReference type="InterPro" id="IPR005119">
    <property type="entry name" value="LysR_subst-bd"/>
</dbReference>
<comment type="similarity">
    <text evidence="1">Belongs to the LysR transcriptional regulatory family.</text>
</comment>
<evidence type="ECO:0000256" key="3">
    <source>
        <dbReference type="ARBA" id="ARBA00023125"/>
    </source>
</evidence>
<dbReference type="Gene3D" id="3.40.190.10">
    <property type="entry name" value="Periplasmic binding protein-like II"/>
    <property type="match status" value="2"/>
</dbReference>
<dbReference type="Pfam" id="PF00126">
    <property type="entry name" value="HTH_1"/>
    <property type="match status" value="1"/>
</dbReference>
<name>A0ABQ1JA22_9PROT</name>
<dbReference type="RefSeq" id="WP_188582804.1">
    <property type="nucleotide sequence ID" value="NZ_BMDZ01000107.1"/>
</dbReference>
<dbReference type="Pfam" id="PF03466">
    <property type="entry name" value="LysR_substrate"/>
    <property type="match status" value="1"/>
</dbReference>
<dbReference type="PANTHER" id="PTHR30118">
    <property type="entry name" value="HTH-TYPE TRANSCRIPTIONAL REGULATOR LEUO-RELATED"/>
    <property type="match status" value="1"/>
</dbReference>
<gene>
    <name evidence="6" type="ORF">GCM10011505_48100</name>
</gene>
<dbReference type="Proteomes" id="UP000603352">
    <property type="component" value="Unassembled WGS sequence"/>
</dbReference>
<reference evidence="7" key="1">
    <citation type="journal article" date="2019" name="Int. J. Syst. Evol. Microbiol.">
        <title>The Global Catalogue of Microorganisms (GCM) 10K type strain sequencing project: providing services to taxonomists for standard genome sequencing and annotation.</title>
        <authorList>
            <consortium name="The Broad Institute Genomics Platform"/>
            <consortium name="The Broad Institute Genome Sequencing Center for Infectious Disease"/>
            <person name="Wu L."/>
            <person name="Ma J."/>
        </authorList>
    </citation>
    <scope>NUCLEOTIDE SEQUENCE [LARGE SCALE GENOMIC DNA]</scope>
    <source>
        <strain evidence="7">CGMCC 1.10188</strain>
    </source>
</reference>
<evidence type="ECO:0000256" key="1">
    <source>
        <dbReference type="ARBA" id="ARBA00009437"/>
    </source>
</evidence>
<protein>
    <submittedName>
        <fullName evidence="6">Transcriptional regulator</fullName>
    </submittedName>
</protein>
<keyword evidence="3" id="KW-0238">DNA-binding</keyword>
<evidence type="ECO:0000313" key="7">
    <source>
        <dbReference type="Proteomes" id="UP000603352"/>
    </source>
</evidence>
<dbReference type="SUPFAM" id="SSF53850">
    <property type="entry name" value="Periplasmic binding protein-like II"/>
    <property type="match status" value="1"/>
</dbReference>
<dbReference type="InterPro" id="IPR037402">
    <property type="entry name" value="YidZ_PBP2"/>
</dbReference>
<evidence type="ECO:0000256" key="4">
    <source>
        <dbReference type="ARBA" id="ARBA00023163"/>
    </source>
</evidence>
<dbReference type="InterPro" id="IPR036390">
    <property type="entry name" value="WH_DNA-bd_sf"/>
</dbReference>
<dbReference type="InterPro" id="IPR050389">
    <property type="entry name" value="LysR-type_TF"/>
</dbReference>
<keyword evidence="2" id="KW-0805">Transcription regulation</keyword>
<dbReference type="InterPro" id="IPR036388">
    <property type="entry name" value="WH-like_DNA-bd_sf"/>
</dbReference>
<dbReference type="PROSITE" id="PS50931">
    <property type="entry name" value="HTH_LYSR"/>
    <property type="match status" value="1"/>
</dbReference>
<feature type="domain" description="HTH lysR-type" evidence="5">
    <location>
        <begin position="12"/>
        <end position="70"/>
    </location>
</feature>
<evidence type="ECO:0000256" key="2">
    <source>
        <dbReference type="ARBA" id="ARBA00023015"/>
    </source>
</evidence>
<evidence type="ECO:0000259" key="5">
    <source>
        <dbReference type="PROSITE" id="PS50931"/>
    </source>
</evidence>
<comment type="caution">
    <text evidence="6">The sequence shown here is derived from an EMBL/GenBank/DDBJ whole genome shotgun (WGS) entry which is preliminary data.</text>
</comment>
<organism evidence="6 7">
    <name type="scientific">Tistrella bauzanensis</name>
    <dbReference type="NCBI Taxonomy" id="657419"/>
    <lineage>
        <taxon>Bacteria</taxon>
        <taxon>Pseudomonadati</taxon>
        <taxon>Pseudomonadota</taxon>
        <taxon>Alphaproteobacteria</taxon>
        <taxon>Geminicoccales</taxon>
        <taxon>Geminicoccaceae</taxon>
        <taxon>Tistrella</taxon>
    </lineage>
</organism>
<accession>A0ABQ1JA22</accession>
<dbReference type="PANTHER" id="PTHR30118:SF15">
    <property type="entry name" value="TRANSCRIPTIONAL REGULATORY PROTEIN"/>
    <property type="match status" value="1"/>
</dbReference>
<keyword evidence="7" id="KW-1185">Reference proteome</keyword>
<sequence>MRISDDHGVGHIDIRALRFLALVLELRNITRAGEVMGLSQPAASRLLAQLRRALGDDPLLVRTRTGYVPTVRAARLIPHLAETLAATDRLFSGDRFDPATSTRQVRVATTDYGSAVVLTGLARDLAQSAPGISLEVRPWTTHTLDDLESGHVDVALYTDDPLPAGFHHQALFEERFACVVRHDHPVLAHRDRHGHVAAARLARLPRVRLSYIDGTRTEIDDPLAAFGGDILAAFGGGTTGTFTTPYFLSGPLLLTGSDHVLCITRRIADLVAAMAGVVVLDLPEAGGFTYCMIWHDRTDTDDGMTWLRRRILAGVA</sequence>
<dbReference type="EMBL" id="BMDZ01000107">
    <property type="protein sequence ID" value="GGB61847.1"/>
    <property type="molecule type" value="Genomic_DNA"/>
</dbReference>
<dbReference type="InterPro" id="IPR000847">
    <property type="entry name" value="LysR_HTH_N"/>
</dbReference>
<dbReference type="SUPFAM" id="SSF46785">
    <property type="entry name" value="Winged helix' DNA-binding domain"/>
    <property type="match status" value="1"/>
</dbReference>